<dbReference type="Proteomes" id="UP001500618">
    <property type="component" value="Unassembled WGS sequence"/>
</dbReference>
<protein>
    <submittedName>
        <fullName evidence="4">Tyrosine-type recombinase/integrase</fullName>
    </submittedName>
</protein>
<dbReference type="InterPro" id="IPR002104">
    <property type="entry name" value="Integrase_catalytic"/>
</dbReference>
<dbReference type="Pfam" id="PF00589">
    <property type="entry name" value="Phage_integrase"/>
    <property type="match status" value="1"/>
</dbReference>
<proteinExistence type="predicted"/>
<dbReference type="InterPro" id="IPR050090">
    <property type="entry name" value="Tyrosine_recombinase_XerCD"/>
</dbReference>
<evidence type="ECO:0000313" key="4">
    <source>
        <dbReference type="EMBL" id="GAA1657448.1"/>
    </source>
</evidence>
<evidence type="ECO:0000256" key="2">
    <source>
        <dbReference type="ARBA" id="ARBA00023172"/>
    </source>
</evidence>
<reference evidence="4 5" key="1">
    <citation type="journal article" date="2019" name="Int. J. Syst. Evol. Microbiol.">
        <title>The Global Catalogue of Microorganisms (GCM) 10K type strain sequencing project: providing services to taxonomists for standard genome sequencing and annotation.</title>
        <authorList>
            <consortium name="The Broad Institute Genomics Platform"/>
            <consortium name="The Broad Institute Genome Sequencing Center for Infectious Disease"/>
            <person name="Wu L."/>
            <person name="Ma J."/>
        </authorList>
    </citation>
    <scope>NUCLEOTIDE SEQUENCE [LARGE SCALE GENOMIC DNA]</scope>
    <source>
        <strain evidence="4 5">JCM 14718</strain>
    </source>
</reference>
<organism evidence="4 5">
    <name type="scientific">Fodinicola feengrottensis</name>
    <dbReference type="NCBI Taxonomy" id="435914"/>
    <lineage>
        <taxon>Bacteria</taxon>
        <taxon>Bacillati</taxon>
        <taxon>Actinomycetota</taxon>
        <taxon>Actinomycetes</taxon>
        <taxon>Mycobacteriales</taxon>
        <taxon>Fodinicola</taxon>
    </lineage>
</organism>
<dbReference type="RefSeq" id="WP_344306479.1">
    <property type="nucleotide sequence ID" value="NZ_BAAANY010000001.1"/>
</dbReference>
<comment type="caution">
    <text evidence="4">The sequence shown here is derived from an EMBL/GenBank/DDBJ whole genome shotgun (WGS) entry which is preliminary data.</text>
</comment>
<dbReference type="CDD" id="cd01189">
    <property type="entry name" value="INT_ICEBs1_C_like"/>
    <property type="match status" value="1"/>
</dbReference>
<accession>A0ABN2FRF4</accession>
<evidence type="ECO:0000256" key="1">
    <source>
        <dbReference type="ARBA" id="ARBA00023125"/>
    </source>
</evidence>
<dbReference type="SUPFAM" id="SSF56349">
    <property type="entry name" value="DNA breaking-rejoining enzymes"/>
    <property type="match status" value="1"/>
</dbReference>
<evidence type="ECO:0000259" key="3">
    <source>
        <dbReference type="PROSITE" id="PS51898"/>
    </source>
</evidence>
<dbReference type="EMBL" id="BAAANY010000001">
    <property type="protein sequence ID" value="GAA1657448.1"/>
    <property type="molecule type" value="Genomic_DNA"/>
</dbReference>
<sequence>MREREKQMASGSVTKRCTCRDKKTGRELGAQCPDLGKKRHGTWTVRQELATGADGERRLFRRKGYDTQTEGQVDLDRVRTILAIPDPGDDDAIDNVAALLARVSRTREPLPDAETVRRLLKTPHILNAHVIVADYLDMWLANQRGRKSGIKRYEMDVRCHLKPHLGHVRLDKLSIGHVIDMFDAINEANDAIAANNAIRHEINAKRKTAKSRAESRALCAELRELPPFRRTTGTSTQKHIKATLRAALNRAISPYRLITFNPAAHVEIADDGRSAKALVWTDSRVEYWEETGLTPSPVMVWMPEQVGQFLDTIVDHELYAMWHLMAYRGLRRGEACGVRWMDLNEIEESLTIATQLVQDGWDIVESAPKTKDSHRTIALDAKTLGVLRRHRKRQLEARMAAGETWTETGRIFTNADGSLLHPGKISKQFNRLVEFSDLPPVRLHDLRHVAATIHLAAGVQMKVVQEMLGHSSDRVTSKFYTSVLPQLAKAAAEKGAALIPRRTA</sequence>
<dbReference type="Gene3D" id="1.10.443.10">
    <property type="entry name" value="Intergrase catalytic core"/>
    <property type="match status" value="1"/>
</dbReference>
<dbReference type="InterPro" id="IPR011010">
    <property type="entry name" value="DNA_brk_join_enz"/>
</dbReference>
<dbReference type="Gene3D" id="1.10.150.130">
    <property type="match status" value="1"/>
</dbReference>
<gene>
    <name evidence="4" type="ORF">GCM10009765_03720</name>
</gene>
<evidence type="ECO:0000313" key="5">
    <source>
        <dbReference type="Proteomes" id="UP001500618"/>
    </source>
</evidence>
<dbReference type="PANTHER" id="PTHR30349">
    <property type="entry name" value="PHAGE INTEGRASE-RELATED"/>
    <property type="match status" value="1"/>
</dbReference>
<keyword evidence="5" id="KW-1185">Reference proteome</keyword>
<dbReference type="InterPro" id="IPR013762">
    <property type="entry name" value="Integrase-like_cat_sf"/>
</dbReference>
<keyword evidence="2" id="KW-0233">DNA recombination</keyword>
<keyword evidence="1" id="KW-0238">DNA-binding</keyword>
<name>A0ABN2FRF4_9ACTN</name>
<dbReference type="PROSITE" id="PS51898">
    <property type="entry name" value="TYR_RECOMBINASE"/>
    <property type="match status" value="1"/>
</dbReference>
<dbReference type="InterPro" id="IPR010998">
    <property type="entry name" value="Integrase_recombinase_N"/>
</dbReference>
<feature type="domain" description="Tyr recombinase" evidence="3">
    <location>
        <begin position="296"/>
        <end position="493"/>
    </location>
</feature>
<dbReference type="PANTHER" id="PTHR30349:SF91">
    <property type="entry name" value="INTA PROTEIN"/>
    <property type="match status" value="1"/>
</dbReference>